<feature type="non-terminal residue" evidence="4">
    <location>
        <position position="1"/>
    </location>
</feature>
<feature type="domain" description="RRM" evidence="3">
    <location>
        <begin position="1"/>
        <end position="70"/>
    </location>
</feature>
<dbReference type="InterPro" id="IPR000504">
    <property type="entry name" value="RRM_dom"/>
</dbReference>
<proteinExistence type="predicted"/>
<evidence type="ECO:0000259" key="3">
    <source>
        <dbReference type="PROSITE" id="PS50102"/>
    </source>
</evidence>
<organism evidence="4 5">
    <name type="scientific">Cichlidogyrus casuarinus</name>
    <dbReference type="NCBI Taxonomy" id="1844966"/>
    <lineage>
        <taxon>Eukaryota</taxon>
        <taxon>Metazoa</taxon>
        <taxon>Spiralia</taxon>
        <taxon>Lophotrochozoa</taxon>
        <taxon>Platyhelminthes</taxon>
        <taxon>Monogenea</taxon>
        <taxon>Monopisthocotylea</taxon>
        <taxon>Dactylogyridea</taxon>
        <taxon>Ancyrocephalidae</taxon>
        <taxon>Cichlidogyrus</taxon>
    </lineage>
</organism>
<dbReference type="AlphaFoldDB" id="A0ABD2PLY7"/>
<protein>
    <recommendedName>
        <fullName evidence="3">RRM domain-containing protein</fullName>
    </recommendedName>
</protein>
<dbReference type="GO" id="GO:0003723">
    <property type="term" value="F:RNA binding"/>
    <property type="evidence" value="ECO:0007669"/>
    <property type="project" value="UniProtKB-UniRule"/>
</dbReference>
<reference evidence="4 5" key="1">
    <citation type="submission" date="2024-11" db="EMBL/GenBank/DDBJ databases">
        <title>Adaptive evolution of stress response genes in parasites aligns with host niche diversity.</title>
        <authorList>
            <person name="Hahn C."/>
            <person name="Resl P."/>
        </authorList>
    </citation>
    <scope>NUCLEOTIDE SEQUENCE [LARGE SCALE GENOMIC DNA]</scope>
    <source>
        <strain evidence="4">EGGRZ-B1_66</strain>
        <tissue evidence="4">Body</tissue>
    </source>
</reference>
<dbReference type="PANTHER" id="PTHR11176:SF57">
    <property type="entry name" value="PROTEIN BOULE"/>
    <property type="match status" value="1"/>
</dbReference>
<dbReference type="InterPro" id="IPR012677">
    <property type="entry name" value="Nucleotide-bd_a/b_plait_sf"/>
</dbReference>
<dbReference type="Pfam" id="PF00076">
    <property type="entry name" value="RRM_1"/>
    <property type="match status" value="1"/>
</dbReference>
<dbReference type="Gene3D" id="3.30.70.330">
    <property type="match status" value="1"/>
</dbReference>
<sequence length="182" mass="20504">TLEHELQDYFSHYGVVTDVKIIYDRTGSSKGTYGFVTFMSQESVEEILKKEKTEMFVFKERKLNIGHAIKKQTVSSCCHDIVIKNHGSIALANNFQSVTWCHVNPSPLQVHETPDPIQSNKSRYFSSGKVENEANSALETFVCDALPNSDHSKNASIWDEQAPASSRLFSGLDFNLPTWLQS</sequence>
<evidence type="ECO:0000256" key="1">
    <source>
        <dbReference type="ARBA" id="ARBA00022884"/>
    </source>
</evidence>
<dbReference type="Proteomes" id="UP001626550">
    <property type="component" value="Unassembled WGS sequence"/>
</dbReference>
<evidence type="ECO:0000313" key="4">
    <source>
        <dbReference type="EMBL" id="KAL3308504.1"/>
    </source>
</evidence>
<evidence type="ECO:0000313" key="5">
    <source>
        <dbReference type="Proteomes" id="UP001626550"/>
    </source>
</evidence>
<dbReference type="SUPFAM" id="SSF54928">
    <property type="entry name" value="RNA-binding domain, RBD"/>
    <property type="match status" value="1"/>
</dbReference>
<dbReference type="EMBL" id="JBJKFK010005125">
    <property type="protein sequence ID" value="KAL3308504.1"/>
    <property type="molecule type" value="Genomic_DNA"/>
</dbReference>
<keyword evidence="1 2" id="KW-0694">RNA-binding</keyword>
<gene>
    <name evidence="4" type="ORF">Ciccas_012963</name>
</gene>
<evidence type="ECO:0000256" key="2">
    <source>
        <dbReference type="PROSITE-ProRule" id="PRU00176"/>
    </source>
</evidence>
<comment type="caution">
    <text evidence="4">The sequence shown here is derived from an EMBL/GenBank/DDBJ whole genome shotgun (WGS) entry which is preliminary data.</text>
</comment>
<dbReference type="PANTHER" id="PTHR11176">
    <property type="entry name" value="BOULE-RELATED"/>
    <property type="match status" value="1"/>
</dbReference>
<name>A0ABD2PLY7_9PLAT</name>
<keyword evidence="5" id="KW-1185">Reference proteome</keyword>
<dbReference type="InterPro" id="IPR035979">
    <property type="entry name" value="RBD_domain_sf"/>
</dbReference>
<accession>A0ABD2PLY7</accession>
<dbReference type="PROSITE" id="PS50102">
    <property type="entry name" value="RRM"/>
    <property type="match status" value="1"/>
</dbReference>